<evidence type="ECO:0000256" key="1">
    <source>
        <dbReference type="ARBA" id="ARBA00004167"/>
    </source>
</evidence>
<comment type="caution">
    <text evidence="10">The sequence shown here is derived from an EMBL/GenBank/DDBJ whole genome shotgun (WGS) entry which is preliminary data.</text>
</comment>
<evidence type="ECO:0000313" key="11">
    <source>
        <dbReference type="Proteomes" id="UP001231518"/>
    </source>
</evidence>
<dbReference type="PANTHER" id="PTHR12471:SF7">
    <property type="entry name" value="V-TYPE PROTON ATPASE SUBUNIT S1"/>
    <property type="match status" value="1"/>
</dbReference>
<evidence type="ECO:0000256" key="7">
    <source>
        <dbReference type="SAM" id="SignalP"/>
    </source>
</evidence>
<feature type="transmembrane region" description="Helical" evidence="6">
    <location>
        <begin position="354"/>
        <end position="375"/>
    </location>
</feature>
<dbReference type="GO" id="GO:0030641">
    <property type="term" value="P:regulation of cellular pH"/>
    <property type="evidence" value="ECO:0007669"/>
    <property type="project" value="TreeGrafter"/>
</dbReference>
<evidence type="ECO:0000313" key="10">
    <source>
        <dbReference type="EMBL" id="KAJ8703965.1"/>
    </source>
</evidence>
<comment type="subcellular location">
    <subcellularLocation>
        <location evidence="1">Membrane</location>
        <topology evidence="1">Single-pass membrane protein</topology>
    </subcellularLocation>
</comment>
<feature type="domain" description="V-type proton ATPase subunit S1/VOA1 transmembrane" evidence="9">
    <location>
        <begin position="350"/>
        <end position="388"/>
    </location>
</feature>
<dbReference type="Pfam" id="PF20520">
    <property type="entry name" value="Ac45-VOA1_TM"/>
    <property type="match status" value="1"/>
</dbReference>
<dbReference type="GO" id="GO:0033176">
    <property type="term" value="C:proton-transporting V-type ATPase complex"/>
    <property type="evidence" value="ECO:0007669"/>
    <property type="project" value="TreeGrafter"/>
</dbReference>
<comment type="similarity">
    <text evidence="2">Belongs to the vacuolar ATPase subunit S1 family.</text>
</comment>
<dbReference type="Pfam" id="PF05827">
    <property type="entry name" value="VAS1_LD"/>
    <property type="match status" value="1"/>
</dbReference>
<evidence type="ECO:0000256" key="2">
    <source>
        <dbReference type="ARBA" id="ARBA00009037"/>
    </source>
</evidence>
<accession>A0AAD7Y606</accession>
<feature type="domain" description="V-type proton ATPase subunit S1 luminal" evidence="8">
    <location>
        <begin position="241"/>
        <end position="333"/>
    </location>
</feature>
<protein>
    <recommendedName>
        <fullName evidence="12">V-type proton ATPase subunit S1</fullName>
    </recommendedName>
</protein>
<dbReference type="Proteomes" id="UP001231518">
    <property type="component" value="Chromosome 31"/>
</dbReference>
<evidence type="ECO:0000259" key="8">
    <source>
        <dbReference type="Pfam" id="PF05827"/>
    </source>
</evidence>
<reference evidence="10" key="1">
    <citation type="submission" date="2023-03" db="EMBL/GenBank/DDBJ databases">
        <title>Chromosome-level genomes of two armyworms, Mythimna separata and Mythimna loreyi, provide insights into the biosynthesis and reception of sex pheromones.</title>
        <authorList>
            <person name="Zhao H."/>
        </authorList>
    </citation>
    <scope>NUCLEOTIDE SEQUENCE</scope>
    <source>
        <strain evidence="10">BeijingLab</strain>
        <tissue evidence="10">Pupa</tissue>
    </source>
</reference>
<organism evidence="10 11">
    <name type="scientific">Mythimna separata</name>
    <name type="common">Oriental armyworm</name>
    <name type="synonym">Pseudaletia separata</name>
    <dbReference type="NCBI Taxonomy" id="271217"/>
    <lineage>
        <taxon>Eukaryota</taxon>
        <taxon>Metazoa</taxon>
        <taxon>Ecdysozoa</taxon>
        <taxon>Arthropoda</taxon>
        <taxon>Hexapoda</taxon>
        <taxon>Insecta</taxon>
        <taxon>Pterygota</taxon>
        <taxon>Neoptera</taxon>
        <taxon>Endopterygota</taxon>
        <taxon>Lepidoptera</taxon>
        <taxon>Glossata</taxon>
        <taxon>Ditrysia</taxon>
        <taxon>Noctuoidea</taxon>
        <taxon>Noctuidae</taxon>
        <taxon>Noctuinae</taxon>
        <taxon>Hadenini</taxon>
        <taxon>Mythimna</taxon>
    </lineage>
</organism>
<feature type="signal peptide" evidence="7">
    <location>
        <begin position="1"/>
        <end position="20"/>
    </location>
</feature>
<sequence>MAFCRVVYSLLVLSVISCYASKVPVYLWGDSLKSSIKSNPLTTYTCDEFGAVLKQVLVEEPVTVVVFTEETLSVEDFSLKNEDGETSFPYLHENLGEAIYMPTVKDALATLNRTAGPDAVNIFSEDPVPVGARFVFINLNDAREDESRADMLRRHDAYMQETIAKMQEMQEDLNIVAVYTANYPSWTIPVTKSRVRREAEGATEGARTSRMYTLDGLRLVASSIQVKAGNDSRTLSEAISQDSSLNDTYVNATLTFENSTSLLLNFNSHGGYWFFDEVVLTMGSVVETLYPPEDEVFAVLGFSYRCAQYITFTSINETTTYTVSFVDMKVQPFFETNTTQIFGESFNCVPFFSASIWAGLFVVFILLSITFYGIMMMLDIRTMDRFDDPKGKTITINAAE</sequence>
<dbReference type="Gene3D" id="2.40.160.110">
    <property type="match status" value="1"/>
</dbReference>
<keyword evidence="3 6" id="KW-0812">Transmembrane</keyword>
<evidence type="ECO:0008006" key="12">
    <source>
        <dbReference type="Google" id="ProtNLM"/>
    </source>
</evidence>
<keyword evidence="4 6" id="KW-1133">Transmembrane helix</keyword>
<evidence type="ECO:0000256" key="4">
    <source>
        <dbReference type="ARBA" id="ARBA00022989"/>
    </source>
</evidence>
<dbReference type="EMBL" id="JARGEI010000032">
    <property type="protein sequence ID" value="KAJ8703965.1"/>
    <property type="molecule type" value="Genomic_DNA"/>
</dbReference>
<proteinExistence type="inferred from homology"/>
<dbReference type="InterPro" id="IPR008388">
    <property type="entry name" value="Ac45_acc_su"/>
</dbReference>
<keyword evidence="5 6" id="KW-0472">Membrane</keyword>
<evidence type="ECO:0000259" key="9">
    <source>
        <dbReference type="Pfam" id="PF20520"/>
    </source>
</evidence>
<evidence type="ECO:0000256" key="5">
    <source>
        <dbReference type="ARBA" id="ARBA00023136"/>
    </source>
</evidence>
<evidence type="ECO:0000256" key="6">
    <source>
        <dbReference type="SAM" id="Phobius"/>
    </source>
</evidence>
<dbReference type="GO" id="GO:0001671">
    <property type="term" value="F:ATPase activator activity"/>
    <property type="evidence" value="ECO:0007669"/>
    <property type="project" value="TreeGrafter"/>
</dbReference>
<keyword evidence="11" id="KW-1185">Reference proteome</keyword>
<keyword evidence="7" id="KW-0732">Signal</keyword>
<dbReference type="PANTHER" id="PTHR12471">
    <property type="entry name" value="VACUOLAR ATP SYNTHASE SUBUNIT S1"/>
    <property type="match status" value="1"/>
</dbReference>
<dbReference type="InterPro" id="IPR046756">
    <property type="entry name" value="VAS1/VOA1_TM"/>
</dbReference>
<evidence type="ECO:0000256" key="3">
    <source>
        <dbReference type="ARBA" id="ARBA00022692"/>
    </source>
</evidence>
<dbReference type="PROSITE" id="PS51257">
    <property type="entry name" value="PROKAR_LIPOPROTEIN"/>
    <property type="match status" value="1"/>
</dbReference>
<gene>
    <name evidence="10" type="ORF">PYW07_013259</name>
</gene>
<feature type="chain" id="PRO_5042127203" description="V-type proton ATPase subunit S1" evidence="7">
    <location>
        <begin position="21"/>
        <end position="400"/>
    </location>
</feature>
<dbReference type="InterPro" id="IPR046755">
    <property type="entry name" value="VAS1_LD"/>
</dbReference>
<name>A0AAD7Y606_MYTSE</name>
<dbReference type="AlphaFoldDB" id="A0AAD7Y606"/>